<protein>
    <submittedName>
        <fullName evidence="1">Uncharacterized protein</fullName>
    </submittedName>
</protein>
<name>A0A151MXC0_ALLMI</name>
<dbReference type="EMBL" id="AKHW03004724">
    <property type="protein sequence ID" value="KYO29150.1"/>
    <property type="molecule type" value="Genomic_DNA"/>
</dbReference>
<comment type="caution">
    <text evidence="1">The sequence shown here is derived from an EMBL/GenBank/DDBJ whole genome shotgun (WGS) entry which is preliminary data.</text>
</comment>
<sequence length="77" mass="8799">MERGALGQQGCWLTFELGKKRRKPGLQECTLNSRDGDSLMSKQEVQKSTTIFTIKRQGAPWDNCRQKLRHQDGFADS</sequence>
<accession>A0A151MXC0</accession>
<proteinExistence type="predicted"/>
<evidence type="ECO:0000313" key="1">
    <source>
        <dbReference type="EMBL" id="KYO29150.1"/>
    </source>
</evidence>
<organism evidence="1 2">
    <name type="scientific">Alligator mississippiensis</name>
    <name type="common">American alligator</name>
    <dbReference type="NCBI Taxonomy" id="8496"/>
    <lineage>
        <taxon>Eukaryota</taxon>
        <taxon>Metazoa</taxon>
        <taxon>Chordata</taxon>
        <taxon>Craniata</taxon>
        <taxon>Vertebrata</taxon>
        <taxon>Euteleostomi</taxon>
        <taxon>Archelosauria</taxon>
        <taxon>Archosauria</taxon>
        <taxon>Crocodylia</taxon>
        <taxon>Alligatoridae</taxon>
        <taxon>Alligatorinae</taxon>
        <taxon>Alligator</taxon>
    </lineage>
</organism>
<dbReference type="Proteomes" id="UP000050525">
    <property type="component" value="Unassembled WGS sequence"/>
</dbReference>
<evidence type="ECO:0000313" key="2">
    <source>
        <dbReference type="Proteomes" id="UP000050525"/>
    </source>
</evidence>
<reference evidence="1 2" key="1">
    <citation type="journal article" date="2012" name="Genome Biol.">
        <title>Sequencing three crocodilian genomes to illuminate the evolution of archosaurs and amniotes.</title>
        <authorList>
            <person name="St John J.A."/>
            <person name="Braun E.L."/>
            <person name="Isberg S.R."/>
            <person name="Miles L.G."/>
            <person name="Chong A.Y."/>
            <person name="Gongora J."/>
            <person name="Dalzell P."/>
            <person name="Moran C."/>
            <person name="Bed'hom B."/>
            <person name="Abzhanov A."/>
            <person name="Burgess S.C."/>
            <person name="Cooksey A.M."/>
            <person name="Castoe T.A."/>
            <person name="Crawford N.G."/>
            <person name="Densmore L.D."/>
            <person name="Drew J.C."/>
            <person name="Edwards S.V."/>
            <person name="Faircloth B.C."/>
            <person name="Fujita M.K."/>
            <person name="Greenwold M.J."/>
            <person name="Hoffmann F.G."/>
            <person name="Howard J.M."/>
            <person name="Iguchi T."/>
            <person name="Janes D.E."/>
            <person name="Khan S.Y."/>
            <person name="Kohno S."/>
            <person name="de Koning A.J."/>
            <person name="Lance S.L."/>
            <person name="McCarthy F.M."/>
            <person name="McCormack J.E."/>
            <person name="Merchant M.E."/>
            <person name="Peterson D.G."/>
            <person name="Pollock D.D."/>
            <person name="Pourmand N."/>
            <person name="Raney B.J."/>
            <person name="Roessler K.A."/>
            <person name="Sanford J.R."/>
            <person name="Sawyer R.H."/>
            <person name="Schmidt C.J."/>
            <person name="Triplett E.W."/>
            <person name="Tuberville T.D."/>
            <person name="Venegas-Anaya M."/>
            <person name="Howard J.T."/>
            <person name="Jarvis E.D."/>
            <person name="Guillette L.J.Jr."/>
            <person name="Glenn T.C."/>
            <person name="Green R.E."/>
            <person name="Ray D.A."/>
        </authorList>
    </citation>
    <scope>NUCLEOTIDE SEQUENCE [LARGE SCALE GENOMIC DNA]</scope>
    <source>
        <strain evidence="1">KSC_2009_1</strain>
    </source>
</reference>
<keyword evidence="2" id="KW-1185">Reference proteome</keyword>
<gene>
    <name evidence="1" type="ORF">Y1Q_0009934</name>
</gene>
<dbReference type="AlphaFoldDB" id="A0A151MXC0"/>